<proteinExistence type="predicted"/>
<name>A0A7J5X7E9_DISMA</name>
<dbReference type="AlphaFoldDB" id="A0A7J5X7E9"/>
<evidence type="ECO:0000313" key="1">
    <source>
        <dbReference type="EMBL" id="KAF3832895.1"/>
    </source>
</evidence>
<comment type="caution">
    <text evidence="1">The sequence shown here is derived from an EMBL/GenBank/DDBJ whole genome shotgun (WGS) entry which is preliminary data.</text>
</comment>
<gene>
    <name evidence="1" type="ORF">F7725_026560</name>
</gene>
<organism evidence="1 2">
    <name type="scientific">Dissostichus mawsoni</name>
    <name type="common">Antarctic cod</name>
    <dbReference type="NCBI Taxonomy" id="36200"/>
    <lineage>
        <taxon>Eukaryota</taxon>
        <taxon>Metazoa</taxon>
        <taxon>Chordata</taxon>
        <taxon>Craniata</taxon>
        <taxon>Vertebrata</taxon>
        <taxon>Euteleostomi</taxon>
        <taxon>Actinopterygii</taxon>
        <taxon>Neopterygii</taxon>
        <taxon>Teleostei</taxon>
        <taxon>Neoteleostei</taxon>
        <taxon>Acanthomorphata</taxon>
        <taxon>Eupercaria</taxon>
        <taxon>Perciformes</taxon>
        <taxon>Notothenioidei</taxon>
        <taxon>Nototheniidae</taxon>
        <taxon>Dissostichus</taxon>
    </lineage>
</organism>
<feature type="non-terminal residue" evidence="1">
    <location>
        <position position="80"/>
    </location>
</feature>
<reference evidence="1 2" key="1">
    <citation type="submission" date="2020-03" db="EMBL/GenBank/DDBJ databases">
        <title>Dissostichus mawsoni Genome sequencing and assembly.</title>
        <authorList>
            <person name="Park H."/>
        </authorList>
    </citation>
    <scope>NUCLEOTIDE SEQUENCE [LARGE SCALE GENOMIC DNA]</scope>
    <source>
        <strain evidence="1">DM0001</strain>
        <tissue evidence="1">Muscle</tissue>
    </source>
</reference>
<dbReference type="Proteomes" id="UP000518266">
    <property type="component" value="Unassembled WGS sequence"/>
</dbReference>
<accession>A0A7J5X7E9</accession>
<evidence type="ECO:0000313" key="2">
    <source>
        <dbReference type="Proteomes" id="UP000518266"/>
    </source>
</evidence>
<protein>
    <submittedName>
        <fullName evidence="1">Uncharacterized protein</fullName>
    </submittedName>
</protein>
<keyword evidence="2" id="KW-1185">Reference proteome</keyword>
<dbReference type="EMBL" id="JAAKFY010000027">
    <property type="protein sequence ID" value="KAF3832895.1"/>
    <property type="molecule type" value="Genomic_DNA"/>
</dbReference>
<sequence length="80" mass="8560">MEIHGKGSGVKFQRDGGALELNCERGQRGLITPSLVPGVQQTGMGAAGPQTPLCCCRSTRSPSVCHWTNTQTQGLSLFWE</sequence>